<protein>
    <submittedName>
        <fullName evidence="7">Anaerobic selenocysteine-containing dehydrogenase</fullName>
    </submittedName>
</protein>
<dbReference type="Gene3D" id="3.40.50.740">
    <property type="match status" value="1"/>
</dbReference>
<dbReference type="InterPro" id="IPR006656">
    <property type="entry name" value="Mopterin_OxRdtase"/>
</dbReference>
<dbReference type="SUPFAM" id="SSF50692">
    <property type="entry name" value="ADC-like"/>
    <property type="match status" value="1"/>
</dbReference>
<dbReference type="SMART" id="SM00926">
    <property type="entry name" value="Molybdop_Fe4S4"/>
    <property type="match status" value="1"/>
</dbReference>
<evidence type="ECO:0000313" key="7">
    <source>
        <dbReference type="EMBL" id="MBB2990905.1"/>
    </source>
</evidence>
<dbReference type="Proteomes" id="UP000550501">
    <property type="component" value="Unassembled WGS sequence"/>
</dbReference>
<keyword evidence="2" id="KW-0004">4Fe-4S</keyword>
<dbReference type="Gene3D" id="2.20.25.90">
    <property type="entry name" value="ADC-like domains"/>
    <property type="match status" value="1"/>
</dbReference>
<dbReference type="InterPro" id="IPR009010">
    <property type="entry name" value="Asp_de-COase-like_dom_sf"/>
</dbReference>
<dbReference type="Pfam" id="PF00384">
    <property type="entry name" value="Molybdopterin"/>
    <property type="match status" value="1"/>
</dbReference>
<dbReference type="RefSeq" id="WP_183468151.1">
    <property type="nucleotide sequence ID" value="NZ_JACHVU010000004.1"/>
</dbReference>
<dbReference type="EMBL" id="JACHVU010000004">
    <property type="protein sequence ID" value="MBB2990905.1"/>
    <property type="molecule type" value="Genomic_DNA"/>
</dbReference>
<dbReference type="GO" id="GO:0046872">
    <property type="term" value="F:metal ion binding"/>
    <property type="evidence" value="ECO:0007669"/>
    <property type="project" value="UniProtKB-KW"/>
</dbReference>
<dbReference type="AlphaFoldDB" id="A0A839Q919"/>
<comment type="similarity">
    <text evidence="1">Belongs to the prokaryotic molybdopterin-containing oxidoreductase family.</text>
</comment>
<evidence type="ECO:0000313" key="8">
    <source>
        <dbReference type="Proteomes" id="UP000550501"/>
    </source>
</evidence>
<dbReference type="GO" id="GO:0051539">
    <property type="term" value="F:4 iron, 4 sulfur cluster binding"/>
    <property type="evidence" value="ECO:0007669"/>
    <property type="project" value="UniProtKB-KW"/>
</dbReference>
<dbReference type="Gene3D" id="3.40.228.10">
    <property type="entry name" value="Dimethylsulfoxide Reductase, domain 2"/>
    <property type="match status" value="1"/>
</dbReference>
<feature type="domain" description="4Fe-4S Mo/W bis-MGD-type" evidence="6">
    <location>
        <begin position="1"/>
        <end position="57"/>
    </location>
</feature>
<evidence type="ECO:0000256" key="5">
    <source>
        <dbReference type="ARBA" id="ARBA00023014"/>
    </source>
</evidence>
<keyword evidence="8" id="KW-1185">Reference proteome</keyword>
<dbReference type="Pfam" id="PF04879">
    <property type="entry name" value="Molybdop_Fe4S4"/>
    <property type="match status" value="1"/>
</dbReference>
<proteinExistence type="inferred from homology"/>
<evidence type="ECO:0000256" key="1">
    <source>
        <dbReference type="ARBA" id="ARBA00010312"/>
    </source>
</evidence>
<keyword evidence="3" id="KW-0479">Metal-binding</keyword>
<name>A0A839Q919_MYCIR</name>
<evidence type="ECO:0000256" key="3">
    <source>
        <dbReference type="ARBA" id="ARBA00022723"/>
    </source>
</evidence>
<comment type="caution">
    <text evidence="7">The sequence shown here is derived from an EMBL/GenBank/DDBJ whole genome shotgun (WGS) entry which is preliminary data.</text>
</comment>
<dbReference type="PROSITE" id="PS00551">
    <property type="entry name" value="MOLYBDOPTERIN_PROK_1"/>
    <property type="match status" value="1"/>
</dbReference>
<dbReference type="InterPro" id="IPR050612">
    <property type="entry name" value="Prok_Mopterin_Oxidored"/>
</dbReference>
<dbReference type="PANTHER" id="PTHR43742">
    <property type="entry name" value="TRIMETHYLAMINE-N-OXIDE REDUCTASE"/>
    <property type="match status" value="1"/>
</dbReference>
<evidence type="ECO:0000256" key="4">
    <source>
        <dbReference type="ARBA" id="ARBA00023004"/>
    </source>
</evidence>
<dbReference type="PANTHER" id="PTHR43742:SF6">
    <property type="entry name" value="OXIDOREDUCTASE YYAE-RELATED"/>
    <property type="match status" value="1"/>
</dbReference>
<sequence length="661" mass="71444">MHTVRSFCRVCTSVCGILVDVDGDDVLHVRGDQEHPFSRGYTCAKGRSLPQLHHHPDRLEHPRMRIDGRLQDSPWEECLDDLGARLKGIIDEHGPNSVAFYFSTMESAGFRMAEALHAAIGTSAKFSPLTIDGTAKPLVSDLVGGFIGLSGRTDLDTTDFLILLGANPVVSHGHAISMPNPTGTVRDIARRGTVWVIDPRRTETARLATHHLAPRPSTDHAVLAYLVRELLADGRKSDVPVQGEDALAAAVAPFTLEHTAALADVAEADLLLLCAQVRAARCVAVETGTGVTMTADRANVTQWLAWALMILTGAMNRPGGTWFHPGFAYQLETFGEFLPITPIEGSFGEGPRSRPEAQAFINEWPCAVLPDEIAAGNIRALINVGGSLVTSFPETAKLVPALQNLEVFATTEIIDNETTQLATHVLPTKDPLERPDITLHDILSSRVSVQHTPAVVAPVGERRSMWWVFAEIGRRLGHDLSSLGDPATSTDDDVLAVLLAGARAGYAEVAATGWAEAPRELPARWVDDHIERMGGWRLAPPLLVAQLAALEPPPPLVMVPRRQRRKLNGQLDYLGERADILINPTDGEAADIVDGQPVIVRSRNGELTGIARIDGTIRRGAVSIPHGHRDANVNRLTSKDDIDVVTGMVRYSGIAVSLHPA</sequence>
<dbReference type="GO" id="GO:0016491">
    <property type="term" value="F:oxidoreductase activity"/>
    <property type="evidence" value="ECO:0007669"/>
    <property type="project" value="InterPro"/>
</dbReference>
<dbReference type="PROSITE" id="PS51669">
    <property type="entry name" value="4FE4S_MOW_BIS_MGD"/>
    <property type="match status" value="1"/>
</dbReference>
<organism evidence="7 8">
    <name type="scientific">Mycolicibacterium iranicum</name>
    <name type="common">Mycobacterium iranicum</name>
    <dbReference type="NCBI Taxonomy" id="912594"/>
    <lineage>
        <taxon>Bacteria</taxon>
        <taxon>Bacillati</taxon>
        <taxon>Actinomycetota</taxon>
        <taxon>Actinomycetes</taxon>
        <taxon>Mycobacteriales</taxon>
        <taxon>Mycobacteriaceae</taxon>
        <taxon>Mycolicibacterium</taxon>
    </lineage>
</organism>
<reference evidence="7 8" key="1">
    <citation type="submission" date="2020-08" db="EMBL/GenBank/DDBJ databases">
        <title>The Agave Microbiome: Exploring the role of microbial communities in plant adaptations to desert environments.</title>
        <authorList>
            <person name="Partida-Martinez L.P."/>
        </authorList>
    </citation>
    <scope>NUCLEOTIDE SEQUENCE [LARGE SCALE GENOMIC DNA]</scope>
    <source>
        <strain evidence="7 8">AT2.18</strain>
    </source>
</reference>
<dbReference type="GO" id="GO:0043546">
    <property type="term" value="F:molybdopterin cofactor binding"/>
    <property type="evidence" value="ECO:0007669"/>
    <property type="project" value="InterPro"/>
</dbReference>
<dbReference type="InterPro" id="IPR027467">
    <property type="entry name" value="MopterinOxRdtase_cofactor_BS"/>
</dbReference>
<gene>
    <name evidence="7" type="ORF">FHR72_002378</name>
</gene>
<accession>A0A839Q919</accession>
<evidence type="ECO:0000256" key="2">
    <source>
        <dbReference type="ARBA" id="ARBA00022485"/>
    </source>
</evidence>
<dbReference type="InterPro" id="IPR006657">
    <property type="entry name" value="MoPterin_dinucl-bd_dom"/>
</dbReference>
<dbReference type="InterPro" id="IPR006963">
    <property type="entry name" value="Mopterin_OxRdtase_4Fe-4S_dom"/>
</dbReference>
<keyword evidence="4" id="KW-0408">Iron</keyword>
<keyword evidence="5" id="KW-0411">Iron-sulfur</keyword>
<evidence type="ECO:0000259" key="6">
    <source>
        <dbReference type="PROSITE" id="PS51669"/>
    </source>
</evidence>
<dbReference type="Gene3D" id="2.40.40.20">
    <property type="match status" value="1"/>
</dbReference>
<dbReference type="Pfam" id="PF01568">
    <property type="entry name" value="Molydop_binding"/>
    <property type="match status" value="1"/>
</dbReference>
<dbReference type="SUPFAM" id="SSF53706">
    <property type="entry name" value="Formate dehydrogenase/DMSO reductase, domains 1-3"/>
    <property type="match status" value="1"/>
</dbReference>